<dbReference type="GO" id="GO:0006508">
    <property type="term" value="P:proteolysis"/>
    <property type="evidence" value="ECO:0007669"/>
    <property type="project" value="UniProtKB-KW"/>
</dbReference>
<reference evidence="2 4" key="2">
    <citation type="journal article" date="2018" name="Syst. Appl. Microbiol.">
        <title>Characterization and high-quality draft genome sequence of Herbivorax saccincola A7, an anaerobic, alkaliphilic, thermophilic, cellulolytic, and xylanolytic bacterium.</title>
        <authorList>
            <person name="Aikawa S."/>
            <person name="Baramee S."/>
            <person name="Sermsathanaswadi J."/>
            <person name="Thianheng P."/>
            <person name="Tachaapaikoon C."/>
            <person name="Shikata A."/>
            <person name="Waeonukul R."/>
            <person name="Pason P."/>
            <person name="Ratanakhanokchai K."/>
            <person name="Kosugi A."/>
        </authorList>
    </citation>
    <scope>NUCLEOTIDE SEQUENCE [LARGE SCALE GENOMIC DNA]</scope>
    <source>
        <strain evidence="2 4">A7</strain>
    </source>
</reference>
<dbReference type="EMBL" id="NEMB01000003">
    <property type="protein sequence ID" value="PQQ65708.1"/>
    <property type="molecule type" value="Genomic_DNA"/>
</dbReference>
<accession>A0A2K9EAD4</accession>
<dbReference type="Proteomes" id="UP000239720">
    <property type="component" value="Unassembled WGS sequence"/>
</dbReference>
<evidence type="ECO:0000313" key="1">
    <source>
        <dbReference type="EMBL" id="AUG56105.1"/>
    </source>
</evidence>
<dbReference type="RefSeq" id="WP_101298548.1">
    <property type="nucleotide sequence ID" value="NZ_CP025197.1"/>
</dbReference>
<sequence>MLLKPLYKQVYIDTNKSCAFKRFTDACYEIIRDSMKNGYKSIVFVCIGTDRSTGDSLGPLIGYKMRDLNYKNVYIHGNLDEPVHAKNIDRVMEDIFRSYERPFIIAIDACLGRLDHVGLITVGEGPIKPGAGVKKDLAPVGDMYITGIVNFSGFMDYLILQNTRLSVVMKMADMISTGIRYILWKANRDPAFSSVLCKKHTGEK</sequence>
<evidence type="ECO:0000313" key="2">
    <source>
        <dbReference type="EMBL" id="PQQ65708.1"/>
    </source>
</evidence>
<organism evidence="1 3">
    <name type="scientific">Acetivibrio saccincola</name>
    <dbReference type="NCBI Taxonomy" id="1677857"/>
    <lineage>
        <taxon>Bacteria</taxon>
        <taxon>Bacillati</taxon>
        <taxon>Bacillota</taxon>
        <taxon>Clostridia</taxon>
        <taxon>Eubacteriales</taxon>
        <taxon>Oscillospiraceae</taxon>
        <taxon>Acetivibrio</taxon>
    </lineage>
</organism>
<dbReference type="SUPFAM" id="SSF53163">
    <property type="entry name" value="HybD-like"/>
    <property type="match status" value="1"/>
</dbReference>
<reference evidence="1 3" key="1">
    <citation type="submission" date="2017-12" db="EMBL/GenBank/DDBJ databases">
        <title>Complete genome sequence of Herbivorax saccincola GGR1, a novel Cellulosome-producing hydrolytic bacterium in a thermophilic biogas plant, established by Illumina and Nanopore MinION sequencing.</title>
        <authorList>
            <person name="Pechtl A."/>
            <person name="Ruckert C."/>
            <person name="Koeck D.E."/>
            <person name="Maus I."/>
            <person name="Winkler A."/>
            <person name="Kalinowski J."/>
            <person name="Puhler A."/>
            <person name="Schwarz W.W."/>
            <person name="Zverlov V.V."/>
            <person name="Schluter A."/>
            <person name="Liebl W."/>
        </authorList>
    </citation>
    <scope>NUCLEOTIDE SEQUENCE [LARGE SCALE GENOMIC DNA]</scope>
    <source>
        <strain evidence="1">GGR1</strain>
        <strain evidence="3">SR1</strain>
    </source>
</reference>
<dbReference type="AlphaFoldDB" id="A0A2K9EAD4"/>
<dbReference type="EMBL" id="CP025197">
    <property type="protein sequence ID" value="AUG56105.1"/>
    <property type="molecule type" value="Genomic_DNA"/>
</dbReference>
<evidence type="ECO:0000313" key="4">
    <source>
        <dbReference type="Proteomes" id="UP000239720"/>
    </source>
</evidence>
<dbReference type="Proteomes" id="UP000233534">
    <property type="component" value="Chromosome"/>
</dbReference>
<dbReference type="InterPro" id="IPR023430">
    <property type="entry name" value="Pept_HybD-like_dom_sf"/>
</dbReference>
<name>A0A2K9EAD4_9FIRM</name>
<dbReference type="Pfam" id="PF06866">
    <property type="entry name" value="DUF1256"/>
    <property type="match status" value="1"/>
</dbReference>
<evidence type="ECO:0000313" key="3">
    <source>
        <dbReference type="Proteomes" id="UP000233534"/>
    </source>
</evidence>
<dbReference type="KEGG" id="hsc:HVS_00635"/>
<keyword evidence="2" id="KW-0645">Protease</keyword>
<protein>
    <submittedName>
        <fullName evidence="2">Spore protease YyaC</fullName>
    </submittedName>
</protein>
<dbReference type="InterPro" id="IPR009665">
    <property type="entry name" value="YyaC"/>
</dbReference>
<keyword evidence="2" id="KW-0378">Hydrolase</keyword>
<dbReference type="GO" id="GO:0008233">
    <property type="term" value="F:peptidase activity"/>
    <property type="evidence" value="ECO:0007669"/>
    <property type="project" value="UniProtKB-KW"/>
</dbReference>
<dbReference type="NCBIfam" id="TIGR02841">
    <property type="entry name" value="spore_YyaC"/>
    <property type="match status" value="1"/>
</dbReference>
<dbReference type="OrthoDB" id="9815953at2"/>
<proteinExistence type="predicted"/>
<gene>
    <name evidence="2" type="ORF">B9R14_02270</name>
    <name evidence="1" type="ORF">HVS_00635</name>
</gene>
<keyword evidence="3" id="KW-1185">Reference proteome</keyword>